<dbReference type="EMBL" id="QMFZ01000049">
    <property type="protein sequence ID" value="RBB33091.1"/>
    <property type="molecule type" value="Genomic_DNA"/>
</dbReference>
<keyword evidence="1" id="KW-1133">Transmembrane helix</keyword>
<evidence type="ECO:0000313" key="3">
    <source>
        <dbReference type="Proteomes" id="UP000252458"/>
    </source>
</evidence>
<keyword evidence="3" id="KW-1185">Reference proteome</keyword>
<feature type="transmembrane region" description="Helical" evidence="1">
    <location>
        <begin position="20"/>
        <end position="42"/>
    </location>
</feature>
<sequence length="404" mass="43127">MPVELPEVEPSGDAPKPPRAIVWLGVFVVVMLVGVVVALLTWPNGEPTNTVWFWVRLLVFPALAWCALFGLRLHYYDEATQRRQAQHDVRADDRAKALLFASEPLAVLGCTYLTAPGSAHVAAKIANGELVLTAETSPAGTDAVRHTALAFQESSKLPERYRACFGALLERIAGSVAAIPSKVPLSVHLHLPTDVDQESLLNLWQSCWTAKGLRPMKAKLLGAAPGVMILDEWLDIRGGPSLEKASLIVSVQLHDAPPQSSAEAAVGVLLAWAPLAERCAFKTLALLHRPVEVGADGLDGAISKALLWGKTSANDARDLWQVGLYKSDKGALLQAASDTKLAVSQTDGFTGVHDVDLAIGNPGICAGWLAIALGVEHAVQIGVQQLIAWHEGTPRLAVIRASRA</sequence>
<keyword evidence="1" id="KW-0472">Membrane</keyword>
<protein>
    <submittedName>
        <fullName evidence="2">Uncharacterized protein</fullName>
    </submittedName>
</protein>
<gene>
    <name evidence="2" type="ORF">DPV79_36285</name>
</gene>
<dbReference type="RefSeq" id="WP_113047682.1">
    <property type="nucleotide sequence ID" value="NZ_QMFZ01000049.1"/>
</dbReference>
<name>A0A365QIK4_9BURK</name>
<keyword evidence="1" id="KW-0812">Transmembrane</keyword>
<feature type="transmembrane region" description="Helical" evidence="1">
    <location>
        <begin position="54"/>
        <end position="75"/>
    </location>
</feature>
<proteinExistence type="predicted"/>
<reference evidence="2 3" key="1">
    <citation type="submission" date="2018-06" db="EMBL/GenBank/DDBJ databases">
        <title>Draft genome sequence of Burkholderia reimsis strain BE51 isolated from a French agricultural soil.</title>
        <authorList>
            <person name="Esmaeel Q."/>
        </authorList>
    </citation>
    <scope>NUCLEOTIDE SEQUENCE [LARGE SCALE GENOMIC DNA]</scope>
    <source>
        <strain evidence="2 3">BE51</strain>
    </source>
</reference>
<dbReference type="AlphaFoldDB" id="A0A365QIK4"/>
<organism evidence="2 3">
    <name type="scientific">Burkholderia reimsis</name>
    <dbReference type="NCBI Taxonomy" id="2234132"/>
    <lineage>
        <taxon>Bacteria</taxon>
        <taxon>Pseudomonadati</taxon>
        <taxon>Pseudomonadota</taxon>
        <taxon>Betaproteobacteria</taxon>
        <taxon>Burkholderiales</taxon>
        <taxon>Burkholderiaceae</taxon>
        <taxon>Burkholderia</taxon>
    </lineage>
</organism>
<comment type="caution">
    <text evidence="2">The sequence shown here is derived from an EMBL/GenBank/DDBJ whole genome shotgun (WGS) entry which is preliminary data.</text>
</comment>
<dbReference type="Proteomes" id="UP000252458">
    <property type="component" value="Unassembled WGS sequence"/>
</dbReference>
<accession>A0A365QIK4</accession>
<evidence type="ECO:0000256" key="1">
    <source>
        <dbReference type="SAM" id="Phobius"/>
    </source>
</evidence>
<evidence type="ECO:0000313" key="2">
    <source>
        <dbReference type="EMBL" id="RBB33091.1"/>
    </source>
</evidence>